<dbReference type="InterPro" id="IPR020454">
    <property type="entry name" value="DAG/PE-bd"/>
</dbReference>
<evidence type="ECO:0000256" key="2">
    <source>
        <dbReference type="ARBA" id="ARBA00022833"/>
    </source>
</evidence>
<dbReference type="GO" id="GO:0016020">
    <property type="term" value="C:membrane"/>
    <property type="evidence" value="ECO:0007669"/>
    <property type="project" value="UniProtKB-SubCell"/>
</dbReference>
<dbReference type="Gene3D" id="3.30.60.20">
    <property type="match status" value="2"/>
</dbReference>
<keyword evidence="5" id="KW-1185">Reference proteome</keyword>
<keyword evidence="1" id="KW-0479">Metal-binding</keyword>
<feature type="domain" description="Phorbol-ester/DAG-type" evidence="3">
    <location>
        <begin position="16"/>
        <end position="66"/>
    </location>
</feature>
<dbReference type="GO" id="GO:0007200">
    <property type="term" value="P:phospholipase C-activating G protein-coupled receptor signaling pathway"/>
    <property type="evidence" value="ECO:0007669"/>
    <property type="project" value="TreeGrafter"/>
</dbReference>
<comment type="caution">
    <text evidence="4">The sequence shown here is derived from an EMBL/GenBank/DDBJ whole genome shotgun (WGS) entry which is preliminary data.</text>
</comment>
<gene>
    <name evidence="4" type="ORF">MSPICULIGERA_LOCUS10562</name>
</gene>
<dbReference type="AlphaFoldDB" id="A0AA36CN60"/>
<dbReference type="InterPro" id="IPR046349">
    <property type="entry name" value="C1-like_sf"/>
</dbReference>
<dbReference type="InterPro" id="IPR002219">
    <property type="entry name" value="PKC_DAG/PE"/>
</dbReference>
<sequence>MSAATVPESKIHKVKNHKFVARMLHQPHFCAHCKQFIYGLGKQGYECMGCQTVVHKRCHEFVYCECVKGGAEEVDADAFEPSNDQENVPNGSEDPKIHEVNEHKFVAKTFRQPTFCSHCREFIYGLGKQGYQCVGCRTSVHKKCHQDVVYSCRRVATDK</sequence>
<organism evidence="4 5">
    <name type="scientific">Mesorhabditis spiculigera</name>
    <dbReference type="NCBI Taxonomy" id="96644"/>
    <lineage>
        <taxon>Eukaryota</taxon>
        <taxon>Metazoa</taxon>
        <taxon>Ecdysozoa</taxon>
        <taxon>Nematoda</taxon>
        <taxon>Chromadorea</taxon>
        <taxon>Rhabditida</taxon>
        <taxon>Rhabditina</taxon>
        <taxon>Rhabditomorpha</taxon>
        <taxon>Rhabditoidea</taxon>
        <taxon>Rhabditidae</taxon>
        <taxon>Mesorhabditinae</taxon>
        <taxon>Mesorhabditis</taxon>
    </lineage>
</organism>
<dbReference type="SUPFAM" id="SSF57889">
    <property type="entry name" value="Cysteine-rich domain"/>
    <property type="match status" value="2"/>
</dbReference>
<proteinExistence type="predicted"/>
<evidence type="ECO:0000313" key="4">
    <source>
        <dbReference type="EMBL" id="CAJ0572169.1"/>
    </source>
</evidence>
<dbReference type="PRINTS" id="PR00008">
    <property type="entry name" value="DAGPEDOMAIN"/>
</dbReference>
<dbReference type="Pfam" id="PF00130">
    <property type="entry name" value="C1_1"/>
    <property type="match status" value="2"/>
</dbReference>
<reference evidence="4" key="1">
    <citation type="submission" date="2023-06" db="EMBL/GenBank/DDBJ databases">
        <authorList>
            <person name="Delattre M."/>
        </authorList>
    </citation>
    <scope>NUCLEOTIDE SEQUENCE</scope>
    <source>
        <strain evidence="4">AF72</strain>
    </source>
</reference>
<protein>
    <recommendedName>
        <fullName evidence="3">Phorbol-ester/DAG-type domain-containing protein</fullName>
    </recommendedName>
</protein>
<dbReference type="GO" id="GO:0008270">
    <property type="term" value="F:zinc ion binding"/>
    <property type="evidence" value="ECO:0007669"/>
    <property type="project" value="UniProtKB-KW"/>
</dbReference>
<dbReference type="GO" id="GO:0004674">
    <property type="term" value="F:protein serine/threonine kinase activity"/>
    <property type="evidence" value="ECO:0007669"/>
    <property type="project" value="UniProtKB-KW"/>
</dbReference>
<keyword evidence="2" id="KW-0862">Zinc</keyword>
<dbReference type="Proteomes" id="UP001177023">
    <property type="component" value="Unassembled WGS sequence"/>
</dbReference>
<dbReference type="PANTHER" id="PTHR22968:SF14">
    <property type="entry name" value="PROTEIN KINASE C"/>
    <property type="match status" value="1"/>
</dbReference>
<dbReference type="PROSITE" id="PS50081">
    <property type="entry name" value="ZF_DAG_PE_2"/>
    <property type="match status" value="2"/>
</dbReference>
<evidence type="ECO:0000259" key="3">
    <source>
        <dbReference type="PROSITE" id="PS50081"/>
    </source>
</evidence>
<feature type="non-terminal residue" evidence="4">
    <location>
        <position position="159"/>
    </location>
</feature>
<evidence type="ECO:0000313" key="5">
    <source>
        <dbReference type="Proteomes" id="UP001177023"/>
    </source>
</evidence>
<dbReference type="SMART" id="SM00109">
    <property type="entry name" value="C1"/>
    <property type="match status" value="2"/>
</dbReference>
<accession>A0AA36CN60</accession>
<dbReference type="PANTHER" id="PTHR22968">
    <property type="entry name" value="PROTEIN KINASE C, MU"/>
    <property type="match status" value="1"/>
</dbReference>
<dbReference type="PROSITE" id="PS00479">
    <property type="entry name" value="ZF_DAG_PE_1"/>
    <property type="match status" value="2"/>
</dbReference>
<feature type="domain" description="Phorbol-ester/DAG-type" evidence="3">
    <location>
        <begin position="102"/>
        <end position="152"/>
    </location>
</feature>
<dbReference type="EMBL" id="CATQJA010002592">
    <property type="protein sequence ID" value="CAJ0572169.1"/>
    <property type="molecule type" value="Genomic_DNA"/>
</dbReference>
<name>A0AA36CN60_9BILA</name>
<dbReference type="GO" id="GO:0005829">
    <property type="term" value="C:cytosol"/>
    <property type="evidence" value="ECO:0007669"/>
    <property type="project" value="TreeGrafter"/>
</dbReference>
<evidence type="ECO:0000256" key="1">
    <source>
        <dbReference type="ARBA" id="ARBA00022723"/>
    </source>
</evidence>
<dbReference type="GO" id="GO:0035556">
    <property type="term" value="P:intracellular signal transduction"/>
    <property type="evidence" value="ECO:0007669"/>
    <property type="project" value="TreeGrafter"/>
</dbReference>